<dbReference type="EMBL" id="JQGA01000587">
    <property type="protein sequence ID" value="KGO74793.1"/>
    <property type="molecule type" value="Genomic_DNA"/>
</dbReference>
<sequence length="31" mass="3482">MTISNHVDHRKLPVPICKHTLIGAPVRPHTL</sequence>
<evidence type="ECO:0000313" key="2">
    <source>
        <dbReference type="Proteomes" id="UP000030104"/>
    </source>
</evidence>
<evidence type="ECO:0000313" key="1">
    <source>
        <dbReference type="EMBL" id="KGO74793.1"/>
    </source>
</evidence>
<reference evidence="1 2" key="1">
    <citation type="journal article" date="2015" name="Mol. Plant Microbe Interact.">
        <title>Genome, transcriptome, and functional analyses of Penicillium expansum provide new insights into secondary metabolism and pathogenicity.</title>
        <authorList>
            <person name="Ballester A.R."/>
            <person name="Marcet-Houben M."/>
            <person name="Levin E."/>
            <person name="Sela N."/>
            <person name="Selma-Lazaro C."/>
            <person name="Carmona L."/>
            <person name="Wisniewski M."/>
            <person name="Droby S."/>
            <person name="Gonzalez-Candelas L."/>
            <person name="Gabaldon T."/>
        </authorList>
    </citation>
    <scope>NUCLEOTIDE SEQUENCE [LARGE SCALE GENOMIC DNA]</scope>
    <source>
        <strain evidence="1 2">PHI-1</strain>
    </source>
</reference>
<accession>A0A0A2L6G4</accession>
<gene>
    <name evidence="1" type="ORF">PITC_084020</name>
</gene>
<dbReference type="AlphaFoldDB" id="A0A0A2L6G4"/>
<name>A0A0A2L6G4_PENIT</name>
<dbReference type="Proteomes" id="UP000030104">
    <property type="component" value="Unassembled WGS sequence"/>
</dbReference>
<protein>
    <submittedName>
        <fullName evidence="1">Uncharacterized protein</fullName>
    </submittedName>
</protein>
<proteinExistence type="predicted"/>
<comment type="caution">
    <text evidence="1">The sequence shown here is derived from an EMBL/GenBank/DDBJ whole genome shotgun (WGS) entry which is preliminary data.</text>
</comment>
<keyword evidence="2" id="KW-1185">Reference proteome</keyword>
<dbReference type="HOGENOM" id="CLU_3399564_0_0_1"/>
<organism evidence="1 2">
    <name type="scientific">Penicillium italicum</name>
    <name type="common">Blue mold</name>
    <dbReference type="NCBI Taxonomy" id="40296"/>
    <lineage>
        <taxon>Eukaryota</taxon>
        <taxon>Fungi</taxon>
        <taxon>Dikarya</taxon>
        <taxon>Ascomycota</taxon>
        <taxon>Pezizomycotina</taxon>
        <taxon>Eurotiomycetes</taxon>
        <taxon>Eurotiomycetidae</taxon>
        <taxon>Eurotiales</taxon>
        <taxon>Aspergillaceae</taxon>
        <taxon>Penicillium</taxon>
    </lineage>
</organism>